<keyword evidence="13 18" id="KW-0520">NAD</keyword>
<evidence type="ECO:0000259" key="19">
    <source>
        <dbReference type="Pfam" id="PF00361"/>
    </source>
</evidence>
<evidence type="ECO:0000256" key="1">
    <source>
        <dbReference type="ARBA" id="ARBA00003257"/>
    </source>
</evidence>
<comment type="function">
    <text evidence="1">Core subunit of the mitochondrial membrane respiratory chain NADH dehydrogenase (Complex I) that is believed to belong to the minimal assembly required for catalysis. Complex I functions in the transfer of electrons from NADH to the respiratory chain. The immediate electron acceptor for the enzyme is believed to be ubiquinone.</text>
</comment>
<feature type="transmembrane region" description="Helical" evidence="18">
    <location>
        <begin position="207"/>
        <end position="226"/>
    </location>
</feature>
<dbReference type="PANTHER" id="PTHR46552">
    <property type="entry name" value="NADH-UBIQUINONE OXIDOREDUCTASE CHAIN 2"/>
    <property type="match status" value="1"/>
</dbReference>
<evidence type="ECO:0000256" key="8">
    <source>
        <dbReference type="ARBA" id="ARBA00022692"/>
    </source>
</evidence>
<evidence type="ECO:0000256" key="13">
    <source>
        <dbReference type="ARBA" id="ARBA00023027"/>
    </source>
</evidence>
<dbReference type="GO" id="GO:0006120">
    <property type="term" value="P:mitochondrial electron transport, NADH to ubiquinone"/>
    <property type="evidence" value="ECO:0007669"/>
    <property type="project" value="InterPro"/>
</dbReference>
<evidence type="ECO:0000313" key="20">
    <source>
        <dbReference type="EMBL" id="QHF17687.1"/>
    </source>
</evidence>
<evidence type="ECO:0000256" key="15">
    <source>
        <dbReference type="ARBA" id="ARBA00023128"/>
    </source>
</evidence>
<reference evidence="20" key="1">
    <citation type="journal article" date="2020" name="Mitochondrial DNA Part B Resour">
        <title>Nearly Complete Mitochondrial Genome of Trichiosoma vitellina Linne, 1760 (Hymenoptera: Tenthredinidae): Sequencing and Phylogenetic Analysis.</title>
        <authorList>
            <person name="Chen Y."/>
            <person name="Wei M."/>
            <person name="Yang H."/>
            <person name="Wang H."/>
            <person name="Niu G."/>
        </authorList>
    </citation>
    <scope>NUCLEOTIDE SEQUENCE</scope>
</reference>
<evidence type="ECO:0000256" key="4">
    <source>
        <dbReference type="ARBA" id="ARBA00012944"/>
    </source>
</evidence>
<comment type="function">
    <text evidence="18">Core subunit of the mitochondrial membrane respiratory chain NADH dehydrogenase (Complex I) which catalyzes electron transfer from NADH through the respiratory chain, using ubiquinone as an electron acceptor. Essential for the catalytic activity and assembly of complex I.</text>
</comment>
<comment type="catalytic activity">
    <reaction evidence="17 18">
        <text>a ubiquinone + NADH + 5 H(+)(in) = a ubiquinol + NAD(+) + 4 H(+)(out)</text>
        <dbReference type="Rhea" id="RHEA:29091"/>
        <dbReference type="Rhea" id="RHEA-COMP:9565"/>
        <dbReference type="Rhea" id="RHEA-COMP:9566"/>
        <dbReference type="ChEBI" id="CHEBI:15378"/>
        <dbReference type="ChEBI" id="CHEBI:16389"/>
        <dbReference type="ChEBI" id="CHEBI:17976"/>
        <dbReference type="ChEBI" id="CHEBI:57540"/>
        <dbReference type="ChEBI" id="CHEBI:57945"/>
        <dbReference type="EC" id="7.1.1.2"/>
    </reaction>
</comment>
<organism evidence="20">
    <name type="scientific">Trichiosoma vitellina</name>
    <dbReference type="NCBI Taxonomy" id="2666128"/>
    <lineage>
        <taxon>Eukaryota</taxon>
        <taxon>Metazoa</taxon>
        <taxon>Ecdysozoa</taxon>
        <taxon>Arthropoda</taxon>
        <taxon>Hexapoda</taxon>
        <taxon>Insecta</taxon>
        <taxon>Pterygota</taxon>
        <taxon>Neoptera</taxon>
        <taxon>Endopterygota</taxon>
        <taxon>Hymenoptera</taxon>
        <taxon>Tenthredinoidea</taxon>
        <taxon>Cimbicidae</taxon>
        <taxon>Trichiosoma</taxon>
    </lineage>
</organism>
<feature type="transmembrane region" description="Helical" evidence="18">
    <location>
        <begin position="286"/>
        <end position="307"/>
    </location>
</feature>
<dbReference type="PANTHER" id="PTHR46552:SF1">
    <property type="entry name" value="NADH-UBIQUINONE OXIDOREDUCTASE CHAIN 2"/>
    <property type="match status" value="1"/>
</dbReference>
<feature type="domain" description="NADH:quinone oxidoreductase/Mrp antiporter transmembrane" evidence="19">
    <location>
        <begin position="36"/>
        <end position="293"/>
    </location>
</feature>
<name>A0A6B9QLM2_9HYME</name>
<feature type="transmembrane region" description="Helical" evidence="18">
    <location>
        <begin position="327"/>
        <end position="346"/>
    </location>
</feature>
<keyword evidence="10 18" id="KW-1278">Translocase</keyword>
<evidence type="ECO:0000256" key="2">
    <source>
        <dbReference type="ARBA" id="ARBA00004448"/>
    </source>
</evidence>
<evidence type="ECO:0000256" key="7">
    <source>
        <dbReference type="ARBA" id="ARBA00022660"/>
    </source>
</evidence>
<keyword evidence="11 18" id="KW-0249">Electron transport</keyword>
<evidence type="ECO:0000256" key="11">
    <source>
        <dbReference type="ARBA" id="ARBA00022982"/>
    </source>
</evidence>
<keyword evidence="15 18" id="KW-0496">Mitochondrion</keyword>
<evidence type="ECO:0000256" key="9">
    <source>
        <dbReference type="ARBA" id="ARBA00022792"/>
    </source>
</evidence>
<dbReference type="EC" id="7.1.1.2" evidence="4 18"/>
<evidence type="ECO:0000256" key="12">
    <source>
        <dbReference type="ARBA" id="ARBA00022989"/>
    </source>
</evidence>
<evidence type="ECO:0000256" key="17">
    <source>
        <dbReference type="ARBA" id="ARBA00049551"/>
    </source>
</evidence>
<dbReference type="AlphaFoldDB" id="A0A6B9QLM2"/>
<geneLocation type="mitochondrion" evidence="20"/>
<evidence type="ECO:0000256" key="3">
    <source>
        <dbReference type="ARBA" id="ARBA00007012"/>
    </source>
</evidence>
<keyword evidence="6" id="KW-0813">Transport</keyword>
<protein>
    <recommendedName>
        <fullName evidence="5 18">NADH-ubiquinone oxidoreductase chain 2</fullName>
        <ecNumber evidence="4 18">7.1.1.2</ecNumber>
    </recommendedName>
</protein>
<evidence type="ECO:0000256" key="10">
    <source>
        <dbReference type="ARBA" id="ARBA00022967"/>
    </source>
</evidence>
<evidence type="ECO:0000256" key="16">
    <source>
        <dbReference type="ARBA" id="ARBA00023136"/>
    </source>
</evidence>
<evidence type="ECO:0000256" key="5">
    <source>
        <dbReference type="ARBA" id="ARBA00021008"/>
    </source>
</evidence>
<evidence type="ECO:0000256" key="18">
    <source>
        <dbReference type="RuleBase" id="RU003403"/>
    </source>
</evidence>
<keyword evidence="9 18" id="KW-0999">Mitochondrion inner membrane</keyword>
<comment type="similarity">
    <text evidence="3 18">Belongs to the complex I subunit 2 family.</text>
</comment>
<keyword evidence="12 18" id="KW-1133">Transmembrane helix</keyword>
<dbReference type="GO" id="GO:0008137">
    <property type="term" value="F:NADH dehydrogenase (ubiquinone) activity"/>
    <property type="evidence" value="ECO:0007669"/>
    <property type="project" value="UniProtKB-EC"/>
</dbReference>
<feature type="transmembrane region" description="Helical" evidence="18">
    <location>
        <begin position="247"/>
        <end position="266"/>
    </location>
</feature>
<evidence type="ECO:0000256" key="14">
    <source>
        <dbReference type="ARBA" id="ARBA00023075"/>
    </source>
</evidence>
<dbReference type="Pfam" id="PF00361">
    <property type="entry name" value="Proton_antipo_M"/>
    <property type="match status" value="1"/>
</dbReference>
<dbReference type="PRINTS" id="PR01436">
    <property type="entry name" value="NADHDHGNASE2"/>
</dbReference>
<dbReference type="InterPro" id="IPR050175">
    <property type="entry name" value="Complex_I_Subunit_2"/>
</dbReference>
<dbReference type="EMBL" id="MN853777">
    <property type="protein sequence ID" value="QHF17687.1"/>
    <property type="molecule type" value="Genomic_DNA"/>
</dbReference>
<evidence type="ECO:0000256" key="6">
    <source>
        <dbReference type="ARBA" id="ARBA00022448"/>
    </source>
</evidence>
<dbReference type="InterPro" id="IPR003917">
    <property type="entry name" value="NADH_UbQ_OxRdtase_chain2"/>
</dbReference>
<keyword evidence="16 18" id="KW-0472">Membrane</keyword>
<feature type="transmembrane region" description="Helical" evidence="18">
    <location>
        <begin position="20"/>
        <end position="45"/>
    </location>
</feature>
<keyword evidence="14 18" id="KW-0830">Ubiquinone</keyword>
<comment type="subcellular location">
    <subcellularLocation>
        <location evidence="2 18">Mitochondrion inner membrane</location>
        <topology evidence="2 18">Multi-pass membrane protein</topology>
    </subcellularLocation>
</comment>
<keyword evidence="8 18" id="KW-0812">Transmembrane</keyword>
<dbReference type="InterPro" id="IPR001750">
    <property type="entry name" value="ND/Mrp_TM"/>
</dbReference>
<accession>A0A6B9QLM2</accession>
<keyword evidence="7 18" id="KW-0679">Respiratory chain</keyword>
<proteinExistence type="inferred from homology"/>
<feature type="transmembrane region" description="Helical" evidence="18">
    <location>
        <begin position="157"/>
        <end position="175"/>
    </location>
</feature>
<sequence length="348" mass="41415">MNFKKMFYLNQFEQSKLNIILITTMIMSTMITINSISWISAWMGMEINLMSFIPLMMLKNKLMKSANLMMMYFMIQASSSCLLMFMIIMYKMETMFIKMSMMNTFIQLSLLMKMGAAPFHWWTPKIIFSMNWKNCFILLTWQKLNPLMLISMTNMSYLMYYSIIMSTIIGAILGLNQTSLKLIIAYSSINHISWMMISIMINMVTFIMYFIIYSITILIISLMMNNMNINYLNQLFKNNNMNMYNKINILSLMMSMGGIPPFIGFLPKFKILMLMIKNQLIMESMIFIFFSLINLMYYLNPMISMLLLSKMSSKWTMTKFNFMKYMFLFMLMNFMMMMIMILPLNFMN</sequence>
<gene>
    <name evidence="20" type="primary">ND2</name>
</gene>
<dbReference type="GO" id="GO:0005743">
    <property type="term" value="C:mitochondrial inner membrane"/>
    <property type="evidence" value="ECO:0007669"/>
    <property type="project" value="UniProtKB-SubCell"/>
</dbReference>
<feature type="transmembrane region" description="Helical" evidence="18">
    <location>
        <begin position="65"/>
        <end position="90"/>
    </location>
</feature>